<sequence length="313" mass="35316">MASGGATLQPTFKGHVATTQDALILFEACLQGHLSHVPRRPLDRERSDLIRSGHVFIYDENASAIKRWTDGITWSPSRILGNFLIYREVDKPFPPGEKKRAKKGQQRHQSRPGEPYGRPECGSPSEGPSRRHPPIEVTEKLIGSLIDSYDFKKDGLVKKTMSVMVQGVKYHLVSYYHVNDALGNLLPKPSQMDNLQYIRPRSELTSGQSFREPAEDVNEADGAHNSHAYPVNTDAYPQPYYIPPMAQQQGPHQYFQAHYPTSTGHIQCPVIATSYIQGQLNAADRQNPYWYHTRDGNWSGLTADNMSLLRFQT</sequence>
<dbReference type="EMBL" id="KN847081">
    <property type="protein sequence ID" value="KIW21934.1"/>
    <property type="molecule type" value="Genomic_DNA"/>
</dbReference>
<dbReference type="PANTHER" id="PTHR28027">
    <property type="entry name" value="TRANSCRIPTIONAL REGULATOR MIT1"/>
    <property type="match status" value="1"/>
</dbReference>
<evidence type="ECO:0000313" key="3">
    <source>
        <dbReference type="EMBL" id="KIW21934.1"/>
    </source>
</evidence>
<dbReference type="GeneID" id="27351850"/>
<dbReference type="VEuPathDB" id="FungiDB:PV07_12656"/>
<reference evidence="3 4" key="1">
    <citation type="submission" date="2015-01" db="EMBL/GenBank/DDBJ databases">
        <title>The Genome Sequence of Cladophialophora immunda CBS83496.</title>
        <authorList>
            <consortium name="The Broad Institute Genomics Platform"/>
            <person name="Cuomo C."/>
            <person name="de Hoog S."/>
            <person name="Gorbushina A."/>
            <person name="Stielow B."/>
            <person name="Teixiera M."/>
            <person name="Abouelleil A."/>
            <person name="Chapman S.B."/>
            <person name="Priest M."/>
            <person name="Young S.K."/>
            <person name="Wortman J."/>
            <person name="Nusbaum C."/>
            <person name="Birren B."/>
        </authorList>
    </citation>
    <scope>NUCLEOTIDE SEQUENCE [LARGE SCALE GENOMIC DNA]</scope>
    <source>
        <strain evidence="3 4">CBS 83496</strain>
    </source>
</reference>
<dbReference type="Pfam" id="PF09729">
    <property type="entry name" value="Gti1_Pac2"/>
    <property type="match status" value="1"/>
</dbReference>
<proteinExistence type="inferred from homology"/>
<organism evidence="3 4">
    <name type="scientific">Cladophialophora immunda</name>
    <dbReference type="NCBI Taxonomy" id="569365"/>
    <lineage>
        <taxon>Eukaryota</taxon>
        <taxon>Fungi</taxon>
        <taxon>Dikarya</taxon>
        <taxon>Ascomycota</taxon>
        <taxon>Pezizomycotina</taxon>
        <taxon>Eurotiomycetes</taxon>
        <taxon>Chaetothyriomycetidae</taxon>
        <taxon>Chaetothyriales</taxon>
        <taxon>Herpotrichiellaceae</taxon>
        <taxon>Cladophialophora</taxon>
    </lineage>
</organism>
<evidence type="ECO:0000256" key="1">
    <source>
        <dbReference type="ARBA" id="ARBA00008359"/>
    </source>
</evidence>
<feature type="compositionally biased region" description="Basic residues" evidence="2">
    <location>
        <begin position="99"/>
        <end position="110"/>
    </location>
</feature>
<dbReference type="PANTHER" id="PTHR28027:SF2">
    <property type="entry name" value="TRANSCRIPTIONAL REGULATOR MIT1"/>
    <property type="match status" value="1"/>
</dbReference>
<dbReference type="RefSeq" id="XP_016242150.1">
    <property type="nucleotide sequence ID" value="XM_016400203.1"/>
</dbReference>
<gene>
    <name evidence="3" type="ORF">PV07_12656</name>
</gene>
<dbReference type="Proteomes" id="UP000054466">
    <property type="component" value="Unassembled WGS sequence"/>
</dbReference>
<dbReference type="InterPro" id="IPR018608">
    <property type="entry name" value="Gti1/Pac2"/>
</dbReference>
<name>A0A0D2CEG8_9EURO</name>
<dbReference type="AlphaFoldDB" id="A0A0D2CEG8"/>
<evidence type="ECO:0000313" key="4">
    <source>
        <dbReference type="Proteomes" id="UP000054466"/>
    </source>
</evidence>
<feature type="region of interest" description="Disordered" evidence="2">
    <location>
        <begin position="94"/>
        <end position="134"/>
    </location>
</feature>
<evidence type="ECO:0008006" key="5">
    <source>
        <dbReference type="Google" id="ProtNLM"/>
    </source>
</evidence>
<protein>
    <recommendedName>
        <fullName evidence="5">Gti1/Pac2 family protein</fullName>
    </recommendedName>
</protein>
<comment type="similarity">
    <text evidence="1">Belongs to the MIT1/WOR1 family.</text>
</comment>
<accession>A0A0D2CEG8</accession>
<evidence type="ECO:0000256" key="2">
    <source>
        <dbReference type="SAM" id="MobiDB-lite"/>
    </source>
</evidence>
<dbReference type="HOGENOM" id="CLU_028895_3_0_1"/>
<dbReference type="GO" id="GO:0003677">
    <property type="term" value="F:DNA binding"/>
    <property type="evidence" value="ECO:0007669"/>
    <property type="project" value="TreeGrafter"/>
</dbReference>
<keyword evidence="4" id="KW-1185">Reference proteome</keyword>
<dbReference type="OrthoDB" id="5319641at2759"/>